<evidence type="ECO:0000256" key="1">
    <source>
        <dbReference type="ARBA" id="ARBA00004141"/>
    </source>
</evidence>
<keyword evidence="4 8" id="KW-0812">Transmembrane</keyword>
<dbReference type="AlphaFoldDB" id="A0A7K3LMX6"/>
<evidence type="ECO:0000256" key="5">
    <source>
        <dbReference type="ARBA" id="ARBA00022989"/>
    </source>
</evidence>
<keyword evidence="10" id="KW-1185">Reference proteome</keyword>
<dbReference type="GO" id="GO:0005886">
    <property type="term" value="C:plasma membrane"/>
    <property type="evidence" value="ECO:0007669"/>
    <property type="project" value="TreeGrafter"/>
</dbReference>
<feature type="transmembrane region" description="Helical" evidence="8">
    <location>
        <begin position="408"/>
        <end position="429"/>
    </location>
</feature>
<reference evidence="9 10" key="1">
    <citation type="submission" date="2020-01" db="EMBL/GenBank/DDBJ databases">
        <title>Investigation of new actinobacteria for the biodesulphurisation of diesel fuel.</title>
        <authorList>
            <person name="Athi Narayanan S.M."/>
        </authorList>
    </citation>
    <scope>NUCLEOTIDE SEQUENCE [LARGE SCALE GENOMIC DNA]</scope>
    <source>
        <strain evidence="9 10">213E</strain>
    </source>
</reference>
<dbReference type="GO" id="GO:0022857">
    <property type="term" value="F:transmembrane transporter activity"/>
    <property type="evidence" value="ECO:0007669"/>
    <property type="project" value="InterPro"/>
</dbReference>
<dbReference type="EMBL" id="JAADZU010000020">
    <property type="protein sequence ID" value="NDK89589.1"/>
    <property type="molecule type" value="Genomic_DNA"/>
</dbReference>
<evidence type="ECO:0000256" key="8">
    <source>
        <dbReference type="SAM" id="Phobius"/>
    </source>
</evidence>
<dbReference type="Pfam" id="PF02133">
    <property type="entry name" value="Transp_cyt_pur"/>
    <property type="match status" value="1"/>
</dbReference>
<feature type="transmembrane region" description="Helical" evidence="8">
    <location>
        <begin position="208"/>
        <end position="228"/>
    </location>
</feature>
<feature type="transmembrane region" description="Helical" evidence="8">
    <location>
        <begin position="71"/>
        <end position="93"/>
    </location>
</feature>
<dbReference type="InterPro" id="IPR001248">
    <property type="entry name" value="Pur-cyt_permease"/>
</dbReference>
<comment type="similarity">
    <text evidence="2 7">Belongs to the purine-cytosine permease (2.A.39) family.</text>
</comment>
<feature type="transmembrane region" description="Helical" evidence="8">
    <location>
        <begin position="368"/>
        <end position="388"/>
    </location>
</feature>
<feature type="transmembrane region" description="Helical" evidence="8">
    <location>
        <begin position="41"/>
        <end position="65"/>
    </location>
</feature>
<dbReference type="PANTHER" id="PTHR31806:SF1">
    <property type="entry name" value="PURINE-CYTOSINE PERMEASE FCY2-RELATED"/>
    <property type="match status" value="1"/>
</dbReference>
<evidence type="ECO:0000256" key="3">
    <source>
        <dbReference type="ARBA" id="ARBA00022448"/>
    </source>
</evidence>
<dbReference type="PIRSF" id="PIRSF002744">
    <property type="entry name" value="Pur-cyt_permease"/>
    <property type="match status" value="1"/>
</dbReference>
<keyword evidence="6 7" id="KW-0472">Membrane</keyword>
<evidence type="ECO:0000313" key="9">
    <source>
        <dbReference type="EMBL" id="NDK89589.1"/>
    </source>
</evidence>
<evidence type="ECO:0000256" key="4">
    <source>
        <dbReference type="ARBA" id="ARBA00022692"/>
    </source>
</evidence>
<evidence type="ECO:0000256" key="2">
    <source>
        <dbReference type="ARBA" id="ARBA00008974"/>
    </source>
</evidence>
<accession>A0A7K3LMX6</accession>
<feature type="transmembrane region" description="Helical" evidence="8">
    <location>
        <begin position="338"/>
        <end position="356"/>
    </location>
</feature>
<dbReference type="Proteomes" id="UP000466307">
    <property type="component" value="Unassembled WGS sequence"/>
</dbReference>
<feature type="transmembrane region" description="Helical" evidence="8">
    <location>
        <begin position="298"/>
        <end position="317"/>
    </location>
</feature>
<protein>
    <recommendedName>
        <fullName evidence="11">Cytosine permease</fullName>
    </recommendedName>
</protein>
<sequence length="474" mass="50289">MSAVEPRSLPAGVRVVGYGTVVETESPTAETESGRGRSSWWFFWTWLVTPHIEFGAIYVGMIVVLYLDMSLVQAVIGILLGTAFGAISHGVLTARGVQLKVPQIVLGRSAFGDLGSLIVTTMMAIISSFGWFIVNSVVAGLAINSLFGLPVVAGTAVAVVVQLFLAQIDIPFAAVQRYLFPLITLVLVVSGIIGFVKADPSVDAGQPWNLNGLIAIVVVACIAWAYTIGWNPYATDYSKWTPVSASPRMAGVCSGLGLFIATAFLMIIGTAAAIVVEAQGNAGEFNPTTQFTSFLPDWLGVVVLLCLIGGSWTNNAMTLRSARTLFNVEGLGFGPRMGSLLGPIVMTVLAFLLGWAATSDLPASYEGYIMVLGVWIGPWVNIALIDTVMRRSDDPTALLYDEPSSNRWGLFALLFGISGSILIFALQVFDGGRLPHGGVSYAALGMLAGFYLSAVVYSIGLKRLLKEKAASRSG</sequence>
<dbReference type="InterPro" id="IPR026030">
    <property type="entry name" value="Pur-cyt_permease_Fcy2/21/22"/>
</dbReference>
<dbReference type="PANTHER" id="PTHR31806">
    <property type="entry name" value="PURINE-CYTOSINE PERMEASE FCY2-RELATED"/>
    <property type="match status" value="1"/>
</dbReference>
<name>A0A7K3LMX6_9ACTN</name>
<organism evidence="9 10">
    <name type="scientific">Gordonia desulfuricans</name>
    <dbReference type="NCBI Taxonomy" id="89051"/>
    <lineage>
        <taxon>Bacteria</taxon>
        <taxon>Bacillati</taxon>
        <taxon>Actinomycetota</taxon>
        <taxon>Actinomycetes</taxon>
        <taxon>Mycobacteriales</taxon>
        <taxon>Gordoniaceae</taxon>
        <taxon>Gordonia</taxon>
    </lineage>
</organism>
<dbReference type="RefSeq" id="WP_059037225.1">
    <property type="nucleotide sequence ID" value="NZ_JAADZU010000020.1"/>
</dbReference>
<gene>
    <name evidence="9" type="ORF">GYA93_08365</name>
</gene>
<keyword evidence="5 8" id="KW-1133">Transmembrane helix</keyword>
<comment type="caution">
    <text evidence="9">The sequence shown here is derived from an EMBL/GenBank/DDBJ whole genome shotgun (WGS) entry which is preliminary data.</text>
</comment>
<feature type="transmembrane region" description="Helical" evidence="8">
    <location>
        <begin position="441"/>
        <end position="461"/>
    </location>
</feature>
<keyword evidence="3 7" id="KW-0813">Transport</keyword>
<evidence type="ECO:0000256" key="7">
    <source>
        <dbReference type="PIRNR" id="PIRNR002744"/>
    </source>
</evidence>
<feature type="transmembrane region" description="Helical" evidence="8">
    <location>
        <begin position="178"/>
        <end position="196"/>
    </location>
</feature>
<feature type="transmembrane region" description="Helical" evidence="8">
    <location>
        <begin position="146"/>
        <end position="166"/>
    </location>
</feature>
<feature type="transmembrane region" description="Helical" evidence="8">
    <location>
        <begin position="114"/>
        <end position="134"/>
    </location>
</feature>
<comment type="subcellular location">
    <subcellularLocation>
        <location evidence="1">Membrane</location>
        <topology evidence="1">Multi-pass membrane protein</topology>
    </subcellularLocation>
</comment>
<evidence type="ECO:0000313" key="10">
    <source>
        <dbReference type="Proteomes" id="UP000466307"/>
    </source>
</evidence>
<evidence type="ECO:0008006" key="11">
    <source>
        <dbReference type="Google" id="ProtNLM"/>
    </source>
</evidence>
<feature type="transmembrane region" description="Helical" evidence="8">
    <location>
        <begin position="249"/>
        <end position="278"/>
    </location>
</feature>
<evidence type="ECO:0000256" key="6">
    <source>
        <dbReference type="ARBA" id="ARBA00023136"/>
    </source>
</evidence>
<proteinExistence type="inferred from homology"/>
<dbReference type="Gene3D" id="1.10.4160.10">
    <property type="entry name" value="Hydantoin permease"/>
    <property type="match status" value="1"/>
</dbReference>